<reference evidence="1 2" key="1">
    <citation type="submission" date="2016-03" db="EMBL/GenBank/DDBJ databases">
        <title>The draft genome sequence of Fonsecaea nubica causative agent of cutaneous subcutaneous infection in human host.</title>
        <authorList>
            <person name="Costa F."/>
            <person name="Sybren D.H."/>
            <person name="Raittz R.T."/>
            <person name="Weiss V.A."/>
            <person name="Leao A.C."/>
            <person name="Gomes R."/>
            <person name="De Souza E.M."/>
            <person name="Pedrosa F.O."/>
            <person name="Steffens M.B."/>
            <person name="Bombassaro A."/>
            <person name="Tadra-Sfeir M.Z."/>
            <person name="Moreno L.F."/>
            <person name="Najafzadeh M.J."/>
            <person name="Felipe M.S."/>
            <person name="Teixeira M."/>
            <person name="Sun J."/>
            <person name="Xi L."/>
            <person name="Castro M.A."/>
            <person name="Vicente V.A."/>
        </authorList>
    </citation>
    <scope>NUCLEOTIDE SEQUENCE [LARGE SCALE GENOMIC DNA]</scope>
    <source>
        <strain evidence="1 2">CBS 269.64</strain>
    </source>
</reference>
<accession>A0A178CHC9</accession>
<sequence>MSNKDRLYVCLHARGGQPNMRDLEDTYHWALMVGPKVEEPDKEGVRYHAKTKITQDGIHWEFEKETVPLRPTNMVLVRVLIGKINDLPCLDAILCQTPVKDGVKDWNCVAWLKGALELVGKDKAALGTSVIAWETARKAAMEYCNQKKAAGRFSTQYYPEKIPTYDLLERKEISS</sequence>
<name>A0A178CHC9_9EURO</name>
<dbReference type="Pfam" id="PF21858">
    <property type="entry name" value="DUF6914"/>
    <property type="match status" value="1"/>
</dbReference>
<dbReference type="RefSeq" id="XP_022496346.1">
    <property type="nucleotide sequence ID" value="XM_022647650.1"/>
</dbReference>
<gene>
    <name evidence="1" type="ORF">AYO20_09380</name>
</gene>
<protein>
    <submittedName>
        <fullName evidence="1">Uncharacterized protein</fullName>
    </submittedName>
</protein>
<dbReference type="InterPro" id="IPR054208">
    <property type="entry name" value="DUF6914"/>
</dbReference>
<dbReference type="Proteomes" id="UP000185904">
    <property type="component" value="Unassembled WGS sequence"/>
</dbReference>
<comment type="caution">
    <text evidence="1">The sequence shown here is derived from an EMBL/GenBank/DDBJ whole genome shotgun (WGS) entry which is preliminary data.</text>
</comment>
<dbReference type="OrthoDB" id="4157632at2759"/>
<proteinExistence type="predicted"/>
<dbReference type="EMBL" id="LVCJ01000086">
    <property type="protein sequence ID" value="OAL28656.1"/>
    <property type="molecule type" value="Genomic_DNA"/>
</dbReference>
<organism evidence="1 2">
    <name type="scientific">Fonsecaea nubica</name>
    <dbReference type="NCBI Taxonomy" id="856822"/>
    <lineage>
        <taxon>Eukaryota</taxon>
        <taxon>Fungi</taxon>
        <taxon>Dikarya</taxon>
        <taxon>Ascomycota</taxon>
        <taxon>Pezizomycotina</taxon>
        <taxon>Eurotiomycetes</taxon>
        <taxon>Chaetothyriomycetidae</taxon>
        <taxon>Chaetothyriales</taxon>
        <taxon>Herpotrichiellaceae</taxon>
        <taxon>Fonsecaea</taxon>
    </lineage>
</organism>
<evidence type="ECO:0000313" key="2">
    <source>
        <dbReference type="Proteomes" id="UP000185904"/>
    </source>
</evidence>
<dbReference type="AlphaFoldDB" id="A0A178CHC9"/>
<evidence type="ECO:0000313" key="1">
    <source>
        <dbReference type="EMBL" id="OAL28656.1"/>
    </source>
</evidence>
<dbReference type="GeneID" id="34592778"/>
<keyword evidence="2" id="KW-1185">Reference proteome</keyword>